<evidence type="ECO:0000313" key="2">
    <source>
        <dbReference type="Proteomes" id="UP001172101"/>
    </source>
</evidence>
<reference evidence="1" key="1">
    <citation type="submission" date="2023-06" db="EMBL/GenBank/DDBJ databases">
        <title>Genome-scale phylogeny and comparative genomics of the fungal order Sordariales.</title>
        <authorList>
            <consortium name="Lawrence Berkeley National Laboratory"/>
            <person name="Hensen N."/>
            <person name="Bonometti L."/>
            <person name="Westerberg I."/>
            <person name="Brannstrom I.O."/>
            <person name="Guillou S."/>
            <person name="Cros-Aarteil S."/>
            <person name="Calhoun S."/>
            <person name="Haridas S."/>
            <person name="Kuo A."/>
            <person name="Mondo S."/>
            <person name="Pangilinan J."/>
            <person name="Riley R."/>
            <person name="LaButti K."/>
            <person name="Andreopoulos B."/>
            <person name="Lipzen A."/>
            <person name="Chen C."/>
            <person name="Yanf M."/>
            <person name="Daum C."/>
            <person name="Ng V."/>
            <person name="Clum A."/>
            <person name="Steindorff A."/>
            <person name="Ohm R."/>
            <person name="Martin F."/>
            <person name="Silar P."/>
            <person name="Natvig D."/>
            <person name="Lalanne C."/>
            <person name="Gautier V."/>
            <person name="Ament-velasquez S.L."/>
            <person name="Kruys A."/>
            <person name="Hutchinson M.I."/>
            <person name="Powell A.J."/>
            <person name="Barry K."/>
            <person name="Miller A.N."/>
            <person name="Grigoriev I.V."/>
            <person name="Debuchy R."/>
            <person name="Gladieux P."/>
            <person name="Thoren M.H."/>
            <person name="Johannesson H."/>
        </authorList>
    </citation>
    <scope>NUCLEOTIDE SEQUENCE</scope>
    <source>
        <strain evidence="1">SMH2392-1A</strain>
    </source>
</reference>
<dbReference type="Proteomes" id="UP001172101">
    <property type="component" value="Unassembled WGS sequence"/>
</dbReference>
<dbReference type="AlphaFoldDB" id="A0AA40AKT6"/>
<gene>
    <name evidence="1" type="ORF">B0T26DRAFT_710553</name>
</gene>
<dbReference type="RefSeq" id="XP_060296467.1">
    <property type="nucleotide sequence ID" value="XM_060441986.1"/>
</dbReference>
<protein>
    <submittedName>
        <fullName evidence="1">Uncharacterized protein</fullName>
    </submittedName>
</protein>
<sequence>MDGWMDTFESTTGYSSGHTWENELGCPPAWRCFFMFSLCVLGAKQISSRAASAILPYCLFILN</sequence>
<evidence type="ECO:0000313" key="1">
    <source>
        <dbReference type="EMBL" id="KAK0717674.1"/>
    </source>
</evidence>
<dbReference type="GeneID" id="85325256"/>
<dbReference type="EMBL" id="JAUIRO010000004">
    <property type="protein sequence ID" value="KAK0717674.1"/>
    <property type="molecule type" value="Genomic_DNA"/>
</dbReference>
<comment type="caution">
    <text evidence="1">The sequence shown here is derived from an EMBL/GenBank/DDBJ whole genome shotgun (WGS) entry which is preliminary data.</text>
</comment>
<name>A0AA40AKT6_9PEZI</name>
<proteinExistence type="predicted"/>
<keyword evidence="2" id="KW-1185">Reference proteome</keyword>
<accession>A0AA40AKT6</accession>
<organism evidence="1 2">
    <name type="scientific">Lasiosphaeria miniovina</name>
    <dbReference type="NCBI Taxonomy" id="1954250"/>
    <lineage>
        <taxon>Eukaryota</taxon>
        <taxon>Fungi</taxon>
        <taxon>Dikarya</taxon>
        <taxon>Ascomycota</taxon>
        <taxon>Pezizomycotina</taxon>
        <taxon>Sordariomycetes</taxon>
        <taxon>Sordariomycetidae</taxon>
        <taxon>Sordariales</taxon>
        <taxon>Lasiosphaeriaceae</taxon>
        <taxon>Lasiosphaeria</taxon>
    </lineage>
</organism>